<feature type="domain" description="Metallo-beta-lactamase" evidence="1">
    <location>
        <begin position="11"/>
        <end position="190"/>
    </location>
</feature>
<organism evidence="2 3">
    <name type="scientific">Candidatus Scatomorpha merdipullorum</name>
    <dbReference type="NCBI Taxonomy" id="2840927"/>
    <lineage>
        <taxon>Bacteria</taxon>
        <taxon>Bacillati</taxon>
        <taxon>Bacillota</taxon>
        <taxon>Clostridia</taxon>
        <taxon>Eubacteriales</taxon>
        <taxon>Candidatus Scatomorpha</taxon>
    </lineage>
</organism>
<sequence length="262" mass="27749">MRVTVFASGSTGNCALAEAGRARILVDDGISLRRLKGFLTPMGLAPDMLDAVFITHEHSDHISGLRMLLKYHGVRVCAERGVAVRLAGILPEAEEYIIPIRAGESAEIAGVSLRPFETLHDTPRSAGLRIDSAEGALGFCTDLGSVTDEVKSALAGVRAALIETNHDVQMLRDGPYPAALKRRILSERGHLSNEEGAALAVFLAQNGAETLILGHISRENNTPGRALNVVSDALSRAGLEVSLFCAPVLGPLSAEALERCPA</sequence>
<dbReference type="InterPro" id="IPR036866">
    <property type="entry name" value="RibonucZ/Hydroxyglut_hydro"/>
</dbReference>
<evidence type="ECO:0000313" key="3">
    <source>
        <dbReference type="Proteomes" id="UP000824001"/>
    </source>
</evidence>
<dbReference type="InterPro" id="IPR052533">
    <property type="entry name" value="WalJ/YycJ-like"/>
</dbReference>
<dbReference type="SMART" id="SM00849">
    <property type="entry name" value="Lactamase_B"/>
    <property type="match status" value="1"/>
</dbReference>
<accession>A0A9D1JU91</accession>
<reference evidence="2" key="2">
    <citation type="journal article" date="2021" name="PeerJ">
        <title>Extensive microbial diversity within the chicken gut microbiome revealed by metagenomics and culture.</title>
        <authorList>
            <person name="Gilroy R."/>
            <person name="Ravi A."/>
            <person name="Getino M."/>
            <person name="Pursley I."/>
            <person name="Horton D.L."/>
            <person name="Alikhan N.F."/>
            <person name="Baker D."/>
            <person name="Gharbi K."/>
            <person name="Hall N."/>
            <person name="Watson M."/>
            <person name="Adriaenssens E.M."/>
            <person name="Foster-Nyarko E."/>
            <person name="Jarju S."/>
            <person name="Secka A."/>
            <person name="Antonio M."/>
            <person name="Oren A."/>
            <person name="Chaudhuri R.R."/>
            <person name="La Ragione R."/>
            <person name="Hildebrand F."/>
            <person name="Pallen M.J."/>
        </authorList>
    </citation>
    <scope>NUCLEOTIDE SEQUENCE</scope>
    <source>
        <strain evidence="2">ChiHjej10B9-9673</strain>
    </source>
</reference>
<dbReference type="PANTHER" id="PTHR47619">
    <property type="entry name" value="METALLO-HYDROLASE YYCJ-RELATED"/>
    <property type="match status" value="1"/>
</dbReference>
<dbReference type="Gene3D" id="3.60.15.10">
    <property type="entry name" value="Ribonuclease Z/Hydroxyacylglutathione hydrolase-like"/>
    <property type="match status" value="1"/>
</dbReference>
<dbReference type="EMBL" id="DVJK01000046">
    <property type="protein sequence ID" value="HIS66235.1"/>
    <property type="molecule type" value="Genomic_DNA"/>
</dbReference>
<gene>
    <name evidence="2" type="ORF">IAC18_01605</name>
</gene>
<reference evidence="2" key="1">
    <citation type="submission" date="2020-10" db="EMBL/GenBank/DDBJ databases">
        <authorList>
            <person name="Gilroy R."/>
        </authorList>
    </citation>
    <scope>NUCLEOTIDE SEQUENCE</scope>
    <source>
        <strain evidence="2">ChiHjej10B9-9673</strain>
    </source>
</reference>
<dbReference type="InterPro" id="IPR001279">
    <property type="entry name" value="Metallo-B-lactamas"/>
</dbReference>
<dbReference type="Proteomes" id="UP000824001">
    <property type="component" value="Unassembled WGS sequence"/>
</dbReference>
<comment type="caution">
    <text evidence="2">The sequence shown here is derived from an EMBL/GenBank/DDBJ whole genome shotgun (WGS) entry which is preliminary data.</text>
</comment>
<name>A0A9D1JU91_9FIRM</name>
<dbReference type="PANTHER" id="PTHR47619:SF1">
    <property type="entry name" value="EXODEOXYRIBONUCLEASE WALJ"/>
    <property type="match status" value="1"/>
</dbReference>
<dbReference type="SUPFAM" id="SSF56281">
    <property type="entry name" value="Metallo-hydrolase/oxidoreductase"/>
    <property type="match status" value="1"/>
</dbReference>
<evidence type="ECO:0000259" key="1">
    <source>
        <dbReference type="SMART" id="SM00849"/>
    </source>
</evidence>
<proteinExistence type="predicted"/>
<dbReference type="Pfam" id="PF12706">
    <property type="entry name" value="Lactamase_B_2"/>
    <property type="match status" value="1"/>
</dbReference>
<protein>
    <submittedName>
        <fullName evidence="2">MBL fold metallo-hydrolase</fullName>
    </submittedName>
</protein>
<evidence type="ECO:0000313" key="2">
    <source>
        <dbReference type="EMBL" id="HIS66235.1"/>
    </source>
</evidence>
<dbReference type="AlphaFoldDB" id="A0A9D1JU91"/>